<dbReference type="EMBL" id="KQ086179">
    <property type="protein sequence ID" value="KLO06825.1"/>
    <property type="molecule type" value="Genomic_DNA"/>
</dbReference>
<dbReference type="InterPro" id="IPR000210">
    <property type="entry name" value="BTB/POZ_dom"/>
</dbReference>
<evidence type="ECO:0000313" key="3">
    <source>
        <dbReference type="EMBL" id="KLO06825.1"/>
    </source>
</evidence>
<dbReference type="InParanoid" id="A0A0H2R4V2"/>
<feature type="region of interest" description="Disordered" evidence="1">
    <location>
        <begin position="1"/>
        <end position="38"/>
    </location>
</feature>
<dbReference type="Proteomes" id="UP000053477">
    <property type="component" value="Unassembled WGS sequence"/>
</dbReference>
<dbReference type="PROSITE" id="PS50097">
    <property type="entry name" value="BTB"/>
    <property type="match status" value="1"/>
</dbReference>
<dbReference type="OrthoDB" id="3218112at2759"/>
<dbReference type="AlphaFoldDB" id="A0A0H2R4V2"/>
<keyword evidence="4" id="KW-1185">Reference proteome</keyword>
<organism evidence="3 4">
    <name type="scientific">Schizopora paradoxa</name>
    <dbReference type="NCBI Taxonomy" id="27342"/>
    <lineage>
        <taxon>Eukaryota</taxon>
        <taxon>Fungi</taxon>
        <taxon>Dikarya</taxon>
        <taxon>Basidiomycota</taxon>
        <taxon>Agaricomycotina</taxon>
        <taxon>Agaricomycetes</taxon>
        <taxon>Hymenochaetales</taxon>
        <taxon>Schizoporaceae</taxon>
        <taxon>Schizopora</taxon>
    </lineage>
</organism>
<proteinExistence type="predicted"/>
<sequence length="347" mass="40296">MAPRKKRARTDDTQTDDDPPEVDELQEENSKPQPHETLWHDDGNIVLATDAFLYRVHKGVLAKNSTVFRNMFMLPGDGTEGGTAGLGDGVWDGVPMVKMAGDDDVDVYNLLMALYDRKHYRMYETTTLQILISLIVMSAKYECEDIRAEIVKHLKEHYPSKLDDFQKAKTRELFNDPPVDYHFRLLSVAHMLYTPSLLPSLYYHCSLHDLKNILSWLHLISRNDLDKIIRGRERMAKYAYEAVTDALLPENECGNRACFRKRAELVIMNNNYDSYDRPPLPLEMPPSGILHLPDSKAKHAEICEPCVQNYRLSLNWLRKTFWRDLPCIFFMDEWDKMETELHAEAED</sequence>
<feature type="compositionally biased region" description="Basic and acidic residues" evidence="1">
    <location>
        <begin position="28"/>
        <end position="38"/>
    </location>
</feature>
<dbReference type="Gene3D" id="3.30.710.10">
    <property type="entry name" value="Potassium Channel Kv1.1, Chain A"/>
    <property type="match status" value="1"/>
</dbReference>
<accession>A0A0H2R4V2</accession>
<evidence type="ECO:0000259" key="2">
    <source>
        <dbReference type="PROSITE" id="PS50097"/>
    </source>
</evidence>
<feature type="compositionally biased region" description="Acidic residues" evidence="1">
    <location>
        <begin position="13"/>
        <end position="27"/>
    </location>
</feature>
<dbReference type="STRING" id="27342.A0A0H2R4V2"/>
<protein>
    <recommendedName>
        <fullName evidence="2">BTB domain-containing protein</fullName>
    </recommendedName>
</protein>
<gene>
    <name evidence="3" type="ORF">SCHPADRAFT_1002109</name>
</gene>
<feature type="domain" description="BTB" evidence="2">
    <location>
        <begin position="43"/>
        <end position="72"/>
    </location>
</feature>
<dbReference type="InterPro" id="IPR011333">
    <property type="entry name" value="SKP1/BTB/POZ_sf"/>
</dbReference>
<evidence type="ECO:0000313" key="4">
    <source>
        <dbReference type="Proteomes" id="UP000053477"/>
    </source>
</evidence>
<name>A0A0H2R4V2_9AGAM</name>
<evidence type="ECO:0000256" key="1">
    <source>
        <dbReference type="SAM" id="MobiDB-lite"/>
    </source>
</evidence>
<reference evidence="3 4" key="1">
    <citation type="submission" date="2015-04" db="EMBL/GenBank/DDBJ databases">
        <title>Complete genome sequence of Schizopora paradoxa KUC8140, a cosmopolitan wood degrader in East Asia.</title>
        <authorList>
            <consortium name="DOE Joint Genome Institute"/>
            <person name="Min B."/>
            <person name="Park H."/>
            <person name="Jang Y."/>
            <person name="Kim J.-J."/>
            <person name="Kim K.H."/>
            <person name="Pangilinan J."/>
            <person name="Lipzen A."/>
            <person name="Riley R."/>
            <person name="Grigoriev I.V."/>
            <person name="Spatafora J.W."/>
            <person name="Choi I.-G."/>
        </authorList>
    </citation>
    <scope>NUCLEOTIDE SEQUENCE [LARGE SCALE GENOMIC DNA]</scope>
    <source>
        <strain evidence="3 4">KUC8140</strain>
    </source>
</reference>